<proteinExistence type="inferred from homology"/>
<gene>
    <name evidence="9" type="ORF">ADUPG1_007682</name>
</gene>
<dbReference type="InterPro" id="IPR001752">
    <property type="entry name" value="Kinesin_motor_dom"/>
</dbReference>
<evidence type="ECO:0000313" key="9">
    <source>
        <dbReference type="EMBL" id="GKT34311.1"/>
    </source>
</evidence>
<keyword evidence="6" id="KW-0175">Coiled coil</keyword>
<feature type="compositionally biased region" description="Acidic residues" evidence="7">
    <location>
        <begin position="1001"/>
        <end position="1012"/>
    </location>
</feature>
<feature type="compositionally biased region" description="Low complexity" evidence="7">
    <location>
        <begin position="498"/>
        <end position="510"/>
    </location>
</feature>
<keyword evidence="5" id="KW-0067">ATP-binding</keyword>
<dbReference type="Gene3D" id="3.40.850.10">
    <property type="entry name" value="Kinesin motor domain"/>
    <property type="match status" value="1"/>
</dbReference>
<keyword evidence="5" id="KW-0547">Nucleotide-binding</keyword>
<protein>
    <submittedName>
        <fullName evidence="9">Kinesin-like protein like protein</fullName>
    </submittedName>
</protein>
<dbReference type="EMBL" id="BQXS01010794">
    <property type="protein sequence ID" value="GKT34311.1"/>
    <property type="molecule type" value="Genomic_DNA"/>
</dbReference>
<comment type="similarity">
    <text evidence="5">Belongs to the TRAFAC class myosin-kinesin ATPase superfamily. Kinesin family.</text>
</comment>
<feature type="region of interest" description="Disordered" evidence="7">
    <location>
        <begin position="820"/>
        <end position="1060"/>
    </location>
</feature>
<feature type="compositionally biased region" description="Basic and acidic residues" evidence="7">
    <location>
        <begin position="822"/>
        <end position="831"/>
    </location>
</feature>
<accession>A0ABQ5KQN5</accession>
<keyword evidence="10" id="KW-1185">Reference proteome</keyword>
<feature type="compositionally biased region" description="Basic and acidic residues" evidence="7">
    <location>
        <begin position="893"/>
        <end position="925"/>
    </location>
</feature>
<dbReference type="PRINTS" id="PR00380">
    <property type="entry name" value="KINESINHEAVY"/>
</dbReference>
<organism evidence="9 10">
    <name type="scientific">Aduncisulcus paluster</name>
    <dbReference type="NCBI Taxonomy" id="2918883"/>
    <lineage>
        <taxon>Eukaryota</taxon>
        <taxon>Metamonada</taxon>
        <taxon>Carpediemonas-like organisms</taxon>
        <taxon>Aduncisulcus</taxon>
    </lineage>
</organism>
<dbReference type="PANTHER" id="PTHR47970">
    <property type="entry name" value="KINESIN-LIKE PROTEIN KIF11"/>
    <property type="match status" value="1"/>
</dbReference>
<dbReference type="InterPro" id="IPR047149">
    <property type="entry name" value="KIF11-like"/>
</dbReference>
<keyword evidence="4" id="KW-0206">Cytoskeleton</keyword>
<feature type="compositionally biased region" description="Basic residues" evidence="7">
    <location>
        <begin position="1018"/>
        <end position="1027"/>
    </location>
</feature>
<feature type="compositionally biased region" description="Acidic residues" evidence="7">
    <location>
        <begin position="844"/>
        <end position="853"/>
    </location>
</feature>
<evidence type="ECO:0000256" key="5">
    <source>
        <dbReference type="PROSITE-ProRule" id="PRU00283"/>
    </source>
</evidence>
<evidence type="ECO:0000259" key="8">
    <source>
        <dbReference type="PROSITE" id="PS50067"/>
    </source>
</evidence>
<comment type="caution">
    <text evidence="9">The sequence shown here is derived from an EMBL/GenBank/DDBJ whole genome shotgun (WGS) entry which is preliminary data.</text>
</comment>
<dbReference type="InterPro" id="IPR036961">
    <property type="entry name" value="Kinesin_motor_dom_sf"/>
</dbReference>
<feature type="binding site" evidence="5">
    <location>
        <begin position="79"/>
        <end position="86"/>
    </location>
    <ligand>
        <name>ATP</name>
        <dbReference type="ChEBI" id="CHEBI:30616"/>
    </ligand>
</feature>
<feature type="compositionally biased region" description="Basic and acidic residues" evidence="7">
    <location>
        <begin position="511"/>
        <end position="536"/>
    </location>
</feature>
<dbReference type="Pfam" id="PF00225">
    <property type="entry name" value="Kinesin"/>
    <property type="match status" value="1"/>
</dbReference>
<dbReference type="InterPro" id="IPR027417">
    <property type="entry name" value="P-loop_NTPase"/>
</dbReference>
<dbReference type="Proteomes" id="UP001057375">
    <property type="component" value="Unassembled WGS sequence"/>
</dbReference>
<keyword evidence="3 5" id="KW-0505">Motor protein</keyword>
<feature type="domain" description="Kinesin motor" evidence="8">
    <location>
        <begin position="3"/>
        <end position="396"/>
    </location>
</feature>
<reference evidence="9" key="1">
    <citation type="submission" date="2022-03" db="EMBL/GenBank/DDBJ databases">
        <title>Draft genome sequence of Aduncisulcus paluster, a free-living microaerophilic Fornicata.</title>
        <authorList>
            <person name="Yuyama I."/>
            <person name="Kume K."/>
            <person name="Tamura T."/>
            <person name="Inagaki Y."/>
            <person name="Hashimoto T."/>
        </authorList>
    </citation>
    <scope>NUCLEOTIDE SEQUENCE</scope>
    <source>
        <strain evidence="9">NY0171</strain>
    </source>
</reference>
<name>A0ABQ5KQN5_9EUKA</name>
<evidence type="ECO:0000313" key="10">
    <source>
        <dbReference type="Proteomes" id="UP001057375"/>
    </source>
</evidence>
<evidence type="ECO:0000256" key="2">
    <source>
        <dbReference type="ARBA" id="ARBA00022490"/>
    </source>
</evidence>
<evidence type="ECO:0000256" key="1">
    <source>
        <dbReference type="ARBA" id="ARBA00004245"/>
    </source>
</evidence>
<evidence type="ECO:0000256" key="7">
    <source>
        <dbReference type="SAM" id="MobiDB-lite"/>
    </source>
</evidence>
<dbReference type="PROSITE" id="PS50067">
    <property type="entry name" value="KINESIN_MOTOR_2"/>
    <property type="match status" value="1"/>
</dbReference>
<evidence type="ECO:0000256" key="4">
    <source>
        <dbReference type="ARBA" id="ARBA00023212"/>
    </source>
</evidence>
<dbReference type="PANTHER" id="PTHR47970:SF12">
    <property type="entry name" value="KINESIN FAMILY MEMBER 11"/>
    <property type="match status" value="1"/>
</dbReference>
<sequence length="1060" mass="122495">MTKIYSVIRLKPLKPDEESCLSYVDSHTALFQPSKEEETNFTFDRVFGEEASQEDVFSSLEHLIQGVLKGRDCCILAYGLTGSGKTHTISGSYLKEKEGLLPRSIRYLLKRSHQDGEKSHSSDDSESDSDDTIDSPTSHFVDLDSADKEFSTPTVFPSSPKTPLTRNPGVLLSPCPAFPMDSLSLTISVVELYNKQVYDLLDPKLSTVKLHYAWQDDDKVTKETVSRISEALRCIAKANRNRRTAHTNANITSSRSHCIYKLVLKSHDNEVGCLTFVDLAGSENADAAITPKQQSEGNNIRFDLLFLQKVLRNLRNKKLIGLRDSILTKTLAAYFDPRAKPGSQSYIYGKPKGGSDHAHKKKHSCKVCICVTIHPELKSHKQILNTLKFAKSNNQIDLDRIAKATPRYLACAPSELSVRSDMIPGTPTMMHDSRAPPRTPTSNGLIQSTLTPFSHLKHTQALLSSPSVSLSHFKNLLLECGVEIVHPFTSNNPTKAISDGTTSSSSSGLRSHFDSGLRSFDSKKEEECTTTKQTDSLKDTEDGSVLLLVKRADIDGMDRELNRLKAEVEEKELEVALERDRVSRLGEKWLAQVREEREKGVELFRLSEEHDTLERTMLEEWHEGEKQRIERRYTTYCKIVESREKRAIKEKEEWMKNAHDLNLIVKKKEEELSHIKAHFEKLLDSKIEQLGTCQERERKLLVTVDETKEALVHSKLENNRLKNDVSQLKTLIDIEKEEKEQVKYENSGLLDSLSMIKKEHDQFSVEIQELRRALEIAKKDNEILDSDLGKVKQSLEITIKEKDALKLDLEKKENNLEQTRSALEKIQEIQREKKRKKKRRKREEEEEEEEEVIEIFSTPKLGKRAQLPPTPSTTARDDMERNIRSKRTSILKKKQEEEEKRKKKEEEKKEKEKKEKEKKKQEEERKRKKKEKEEEEERKRKEEEEERKRKEEAEKKKKEEEKKKKKKKEEEAKKKKSVAKKPPRGKGRRRKHDEEEYVPDKEEDEEEEEEEKEEKQSRIGRGRRGRRSSVDSSEDERVSGPSTYRRSARLRKMADFNYFT</sequence>
<feature type="compositionally biased region" description="Basic residues" evidence="7">
    <location>
        <begin position="832"/>
        <end position="841"/>
    </location>
</feature>
<feature type="compositionally biased region" description="Acidic residues" evidence="7">
    <location>
        <begin position="124"/>
        <end position="133"/>
    </location>
</feature>
<dbReference type="SUPFAM" id="SSF52540">
    <property type="entry name" value="P-loop containing nucleoside triphosphate hydrolases"/>
    <property type="match status" value="1"/>
</dbReference>
<feature type="coiled-coil region" evidence="6">
    <location>
        <begin position="547"/>
        <end position="581"/>
    </location>
</feature>
<dbReference type="SMART" id="SM00129">
    <property type="entry name" value="KISc"/>
    <property type="match status" value="1"/>
</dbReference>
<feature type="compositionally biased region" description="Basic and acidic residues" evidence="7">
    <location>
        <begin position="112"/>
        <end position="123"/>
    </location>
</feature>
<feature type="region of interest" description="Disordered" evidence="7">
    <location>
        <begin position="496"/>
        <end position="536"/>
    </location>
</feature>
<feature type="compositionally biased region" description="Basic residues" evidence="7">
    <location>
        <begin position="974"/>
        <end position="991"/>
    </location>
</feature>
<comment type="subcellular location">
    <subcellularLocation>
        <location evidence="1">Cytoplasm</location>
        <location evidence="1">Cytoskeleton</location>
    </subcellularLocation>
</comment>
<evidence type="ECO:0000256" key="6">
    <source>
        <dbReference type="SAM" id="Coils"/>
    </source>
</evidence>
<feature type="compositionally biased region" description="Basic and acidic residues" evidence="7">
    <location>
        <begin position="937"/>
        <end position="973"/>
    </location>
</feature>
<evidence type="ECO:0000256" key="3">
    <source>
        <dbReference type="ARBA" id="ARBA00023175"/>
    </source>
</evidence>
<feature type="region of interest" description="Disordered" evidence="7">
    <location>
        <begin position="112"/>
        <end position="138"/>
    </location>
</feature>
<keyword evidence="2" id="KW-0963">Cytoplasm</keyword>